<dbReference type="EMBL" id="QXQA01000005">
    <property type="protein sequence ID" value="RIX53072.1"/>
    <property type="molecule type" value="Genomic_DNA"/>
</dbReference>
<dbReference type="RefSeq" id="WP_119599652.1">
    <property type="nucleotide sequence ID" value="NZ_QXQA01000005.1"/>
</dbReference>
<dbReference type="Pfam" id="PF00753">
    <property type="entry name" value="Lactamase_B"/>
    <property type="match status" value="1"/>
</dbReference>
<gene>
    <name evidence="5" type="ORF">D3P08_10520</name>
</gene>
<accession>A0A3A1V0U3</accession>
<dbReference type="SMART" id="SM00849">
    <property type="entry name" value="Lactamase_B"/>
    <property type="match status" value="1"/>
</dbReference>
<evidence type="ECO:0000256" key="1">
    <source>
        <dbReference type="ARBA" id="ARBA00034221"/>
    </source>
</evidence>
<evidence type="ECO:0000256" key="3">
    <source>
        <dbReference type="ARBA" id="ARBA00048505"/>
    </source>
</evidence>
<dbReference type="PANTHER" id="PTHR42951">
    <property type="entry name" value="METALLO-BETA-LACTAMASE DOMAIN-CONTAINING"/>
    <property type="match status" value="1"/>
</dbReference>
<evidence type="ECO:0000313" key="6">
    <source>
        <dbReference type="Proteomes" id="UP000266482"/>
    </source>
</evidence>
<dbReference type="SUPFAM" id="SSF56281">
    <property type="entry name" value="Metallo-hydrolase/oxidoreductase"/>
    <property type="match status" value="1"/>
</dbReference>
<evidence type="ECO:0000256" key="2">
    <source>
        <dbReference type="ARBA" id="ARBA00034301"/>
    </source>
</evidence>
<evidence type="ECO:0000313" key="5">
    <source>
        <dbReference type="EMBL" id="RIX53072.1"/>
    </source>
</evidence>
<comment type="function">
    <text evidence="2">Counteracts the endogenous Pycsar antiviral defense system. Phosphodiesterase that enables metal-dependent hydrolysis of host cyclic nucleotide Pycsar defense signals such as cCMP and cUMP.</text>
</comment>
<comment type="catalytic activity">
    <reaction evidence="3">
        <text>3',5'-cyclic UMP + H2O = UMP + H(+)</text>
        <dbReference type="Rhea" id="RHEA:70575"/>
        <dbReference type="ChEBI" id="CHEBI:15377"/>
        <dbReference type="ChEBI" id="CHEBI:15378"/>
        <dbReference type="ChEBI" id="CHEBI:57865"/>
        <dbReference type="ChEBI" id="CHEBI:184387"/>
    </reaction>
    <physiologicalReaction direction="left-to-right" evidence="3">
        <dbReference type="Rhea" id="RHEA:70576"/>
    </physiologicalReaction>
</comment>
<sequence>MRMTREKKAAQLTYLPVVFPVNCYLVEEEDGLTLVDAALPNNVSAIMKAAEQLGKPITRIALTHAHGDHVGALDGLKKLLPEAKVYISERDAKLLRGDVSLMDGEGDRPIRGGIPKGIQTTPDVLLAENDRVGSLIAIAAPGHTPGSMAFWDERTGMLLAGDAFHTRGGMTVTGHMKFMFPFPAFATWNPAASLESARKLARLRPAVLATGHGNLWKDPLSAMEKAIRDAERFFNKKGVISHVTEGRS</sequence>
<dbReference type="Proteomes" id="UP000266482">
    <property type="component" value="Unassembled WGS sequence"/>
</dbReference>
<dbReference type="InterPro" id="IPR050855">
    <property type="entry name" value="NDM-1-like"/>
</dbReference>
<dbReference type="OrthoDB" id="9802248at2"/>
<dbReference type="AlphaFoldDB" id="A0A3A1V0U3"/>
<name>A0A3A1V0U3_9BACL</name>
<dbReference type="InterPro" id="IPR036866">
    <property type="entry name" value="RibonucZ/Hydroxyglut_hydro"/>
</dbReference>
<evidence type="ECO:0000259" key="4">
    <source>
        <dbReference type="SMART" id="SM00849"/>
    </source>
</evidence>
<keyword evidence="5" id="KW-0378">Hydrolase</keyword>
<feature type="domain" description="Metallo-beta-lactamase" evidence="4">
    <location>
        <begin position="20"/>
        <end position="212"/>
    </location>
</feature>
<comment type="catalytic activity">
    <reaction evidence="1">
        <text>3',5'-cyclic CMP + H2O = CMP + H(+)</text>
        <dbReference type="Rhea" id="RHEA:72675"/>
        <dbReference type="ChEBI" id="CHEBI:15377"/>
        <dbReference type="ChEBI" id="CHEBI:15378"/>
        <dbReference type="ChEBI" id="CHEBI:58003"/>
        <dbReference type="ChEBI" id="CHEBI:60377"/>
    </reaction>
    <physiologicalReaction direction="left-to-right" evidence="1">
        <dbReference type="Rhea" id="RHEA:72676"/>
    </physiologicalReaction>
</comment>
<dbReference type="InterPro" id="IPR001279">
    <property type="entry name" value="Metallo-B-lactamas"/>
</dbReference>
<comment type="caution">
    <text evidence="5">The sequence shown here is derived from an EMBL/GenBank/DDBJ whole genome shotgun (WGS) entry which is preliminary data.</text>
</comment>
<keyword evidence="6" id="KW-1185">Reference proteome</keyword>
<dbReference type="CDD" id="cd07721">
    <property type="entry name" value="yflN-like_MBL-fold"/>
    <property type="match status" value="1"/>
</dbReference>
<dbReference type="Gene3D" id="3.60.15.10">
    <property type="entry name" value="Ribonuclease Z/Hydroxyacylglutathione hydrolase-like"/>
    <property type="match status" value="1"/>
</dbReference>
<proteinExistence type="predicted"/>
<dbReference type="GO" id="GO:0016787">
    <property type="term" value="F:hydrolase activity"/>
    <property type="evidence" value="ECO:0007669"/>
    <property type="project" value="UniProtKB-KW"/>
</dbReference>
<organism evidence="5 6">
    <name type="scientific">Paenibacillus nanensis</name>
    <dbReference type="NCBI Taxonomy" id="393251"/>
    <lineage>
        <taxon>Bacteria</taxon>
        <taxon>Bacillati</taxon>
        <taxon>Bacillota</taxon>
        <taxon>Bacilli</taxon>
        <taxon>Bacillales</taxon>
        <taxon>Paenibacillaceae</taxon>
        <taxon>Paenibacillus</taxon>
    </lineage>
</organism>
<protein>
    <submittedName>
        <fullName evidence="5">MBL fold metallo-hydrolase</fullName>
    </submittedName>
</protein>
<reference evidence="5 6" key="1">
    <citation type="submission" date="2018-09" db="EMBL/GenBank/DDBJ databases">
        <title>Paenibacillus aracenensis nov. sp. isolated from a cave in southern Spain.</title>
        <authorList>
            <person name="Jurado V."/>
            <person name="Gutierrez-Patricio S."/>
            <person name="Gonzalez-Pimentel J.L."/>
            <person name="Miller A.Z."/>
            <person name="Laiz L."/>
            <person name="Saiz-Jimenez C."/>
        </authorList>
    </citation>
    <scope>NUCLEOTIDE SEQUENCE [LARGE SCALE GENOMIC DNA]</scope>
    <source>
        <strain evidence="5 6">DSM 22867</strain>
    </source>
</reference>
<dbReference type="PANTHER" id="PTHR42951:SF9">
    <property type="entry name" value="METAL-DEPENDENT HYDROLASE"/>
    <property type="match status" value="1"/>
</dbReference>